<feature type="signal peptide" evidence="1">
    <location>
        <begin position="1"/>
        <end position="18"/>
    </location>
</feature>
<gene>
    <name evidence="3" type="ORF">P0Y53_10290</name>
</gene>
<sequence length="445" mass="48982">MRTILFFLACLLLQQAAAQQEYPAAPLPPASLGNLEYFVDTDPGLGNGQFVSIPATQQLNGFSFNADMTGLPHGLHRFYLRSKDANGRWSHAATTVFDNYLVPAYAVPAALPTIVAAEYFIDRDPGTGNGHPIAIPVAPQVEASAFLVDVSGLAPALHQLFVRVKDANGVWSLTYYGVFDNSHNAPYPDAPAPAPPVRQLEYYIDTDPGLGNATAVAISAGQDLQNISFDVPVGQLSAGVHTIFIRSRQNPWSFAAYTSFNYGGTLPVTWLYVRGELKQDKALLQWATGMEANTLSFQVEHSTDGLQYAAVGELKAAGESNSPQHYQFEHTRLQPGMNYYRIRQLDRDGQSAYSRIIPLLYRSGRQQTIIAPNPVQDILYVVEPQRTRIHKMEIYDAGGRLVMTRSIAMENTNFSIPVTGLSGGTYLLRLVYHSGTQRSFTFMKN</sequence>
<accession>A0AAJ5WYF4</accession>
<organism evidence="3 4">
    <name type="scientific">Candidatus Pseudobacter hemicellulosilyticus</name>
    <dbReference type="NCBI Taxonomy" id="3121375"/>
    <lineage>
        <taxon>Bacteria</taxon>
        <taxon>Pseudomonadati</taxon>
        <taxon>Bacteroidota</taxon>
        <taxon>Chitinophagia</taxon>
        <taxon>Chitinophagales</taxon>
        <taxon>Chitinophagaceae</taxon>
        <taxon>Pseudobacter</taxon>
    </lineage>
</organism>
<evidence type="ECO:0000259" key="2">
    <source>
        <dbReference type="Pfam" id="PF18962"/>
    </source>
</evidence>
<dbReference type="Proteomes" id="UP001220610">
    <property type="component" value="Chromosome"/>
</dbReference>
<dbReference type="Pfam" id="PF18962">
    <property type="entry name" value="Por_Secre_tail"/>
    <property type="match status" value="1"/>
</dbReference>
<dbReference type="EMBL" id="CP119311">
    <property type="protein sequence ID" value="WEK37892.1"/>
    <property type="molecule type" value="Genomic_DNA"/>
</dbReference>
<reference evidence="3" key="1">
    <citation type="submission" date="2023-03" db="EMBL/GenBank/DDBJ databases">
        <title>Andean soil-derived lignocellulolytic bacterial consortium as a source of novel taxa and putative plastic-active enzymes.</title>
        <authorList>
            <person name="Diaz-Garcia L."/>
            <person name="Chuvochina M."/>
            <person name="Feuerriegel G."/>
            <person name="Bunk B."/>
            <person name="Sproer C."/>
            <person name="Streit W.R."/>
            <person name="Rodriguez L.M."/>
            <person name="Overmann J."/>
            <person name="Jimenez D.J."/>
        </authorList>
    </citation>
    <scope>NUCLEOTIDE SEQUENCE</scope>
    <source>
        <strain evidence="3">MAG 7</strain>
    </source>
</reference>
<dbReference type="NCBIfam" id="TIGR04183">
    <property type="entry name" value="Por_Secre_tail"/>
    <property type="match status" value="1"/>
</dbReference>
<evidence type="ECO:0000256" key="1">
    <source>
        <dbReference type="SAM" id="SignalP"/>
    </source>
</evidence>
<keyword evidence="1" id="KW-0732">Signal</keyword>
<dbReference type="AlphaFoldDB" id="A0AAJ5WYF4"/>
<dbReference type="InterPro" id="IPR026444">
    <property type="entry name" value="Secre_tail"/>
</dbReference>
<evidence type="ECO:0000313" key="3">
    <source>
        <dbReference type="EMBL" id="WEK37892.1"/>
    </source>
</evidence>
<proteinExistence type="predicted"/>
<evidence type="ECO:0000313" key="4">
    <source>
        <dbReference type="Proteomes" id="UP001220610"/>
    </source>
</evidence>
<feature type="domain" description="Secretion system C-terminal sorting" evidence="2">
    <location>
        <begin position="371"/>
        <end position="434"/>
    </location>
</feature>
<name>A0AAJ5WYF4_9BACT</name>
<protein>
    <submittedName>
        <fullName evidence="3">T9SS type A sorting domain-containing protein</fullName>
    </submittedName>
</protein>
<feature type="chain" id="PRO_5042539801" evidence="1">
    <location>
        <begin position="19"/>
        <end position="445"/>
    </location>
</feature>